<comment type="caution">
    <text evidence="1">The sequence shown here is derived from an EMBL/GenBank/DDBJ whole genome shotgun (WGS) entry which is preliminary data.</text>
</comment>
<dbReference type="Pfam" id="PF14430">
    <property type="entry name" value="Imm1"/>
    <property type="match status" value="1"/>
</dbReference>
<protein>
    <submittedName>
        <fullName evidence="1">Immunity protein Imm1 of predicted polymorphic toxin system</fullName>
    </submittedName>
</protein>
<keyword evidence="2" id="KW-1185">Reference proteome</keyword>
<name>A0A4R6KL46_9ACTN</name>
<reference evidence="1 2" key="1">
    <citation type="submission" date="2019-03" db="EMBL/GenBank/DDBJ databases">
        <title>Genomic Encyclopedia of Type Strains, Phase III (KMG-III): the genomes of soil and plant-associated and newly described type strains.</title>
        <authorList>
            <person name="Whitman W."/>
        </authorList>
    </citation>
    <scope>NUCLEOTIDE SEQUENCE [LARGE SCALE GENOMIC DNA]</scope>
    <source>
        <strain evidence="1 2">VKM Ac-2527</strain>
    </source>
</reference>
<dbReference type="EMBL" id="SNWQ01000003">
    <property type="protein sequence ID" value="TDO51496.1"/>
    <property type="molecule type" value="Genomic_DNA"/>
</dbReference>
<dbReference type="AlphaFoldDB" id="A0A4R6KL46"/>
<proteinExistence type="predicted"/>
<dbReference type="Proteomes" id="UP000295388">
    <property type="component" value="Unassembled WGS sequence"/>
</dbReference>
<dbReference type="InterPro" id="IPR025680">
    <property type="entry name" value="DddI"/>
</dbReference>
<accession>A0A4R6KL46</accession>
<organism evidence="1 2">
    <name type="scientific">Kribbella caucasensis</name>
    <dbReference type="NCBI Taxonomy" id="2512215"/>
    <lineage>
        <taxon>Bacteria</taxon>
        <taxon>Bacillati</taxon>
        <taxon>Actinomycetota</taxon>
        <taxon>Actinomycetes</taxon>
        <taxon>Propionibacteriales</taxon>
        <taxon>Kribbellaceae</taxon>
        <taxon>Kribbella</taxon>
    </lineage>
</organism>
<dbReference type="OrthoDB" id="5185958at2"/>
<evidence type="ECO:0000313" key="1">
    <source>
        <dbReference type="EMBL" id="TDO51496.1"/>
    </source>
</evidence>
<sequence length="129" mass="14107">MILRTEADVDQLVDALLTESCDHTMAALYLAERPTTDQGYPDHDFRVGINAKRKVGGLKFAGTSDGTTGVWYAMTDRPQAADVFYEYAGHPEDFPSDSECRSMWSDQRSRSSWRAAATAPEASNGGPGL</sequence>
<evidence type="ECO:0000313" key="2">
    <source>
        <dbReference type="Proteomes" id="UP000295388"/>
    </source>
</evidence>
<gene>
    <name evidence="1" type="ORF">EV643_103235</name>
</gene>